<dbReference type="GO" id="GO:0016301">
    <property type="term" value="F:kinase activity"/>
    <property type="evidence" value="ECO:0007669"/>
    <property type="project" value="UniProtKB-KW"/>
</dbReference>
<organism evidence="2 3">
    <name type="scientific">Dorcoceras hygrometricum</name>
    <dbReference type="NCBI Taxonomy" id="472368"/>
    <lineage>
        <taxon>Eukaryota</taxon>
        <taxon>Viridiplantae</taxon>
        <taxon>Streptophyta</taxon>
        <taxon>Embryophyta</taxon>
        <taxon>Tracheophyta</taxon>
        <taxon>Spermatophyta</taxon>
        <taxon>Magnoliopsida</taxon>
        <taxon>eudicotyledons</taxon>
        <taxon>Gunneridae</taxon>
        <taxon>Pentapetalae</taxon>
        <taxon>asterids</taxon>
        <taxon>lamiids</taxon>
        <taxon>Lamiales</taxon>
        <taxon>Gesneriaceae</taxon>
        <taxon>Didymocarpoideae</taxon>
        <taxon>Trichosporeae</taxon>
        <taxon>Loxocarpinae</taxon>
        <taxon>Dorcoceras</taxon>
    </lineage>
</organism>
<evidence type="ECO:0000313" key="3">
    <source>
        <dbReference type="Proteomes" id="UP000250235"/>
    </source>
</evidence>
<protein>
    <submittedName>
        <fullName evidence="2">Putative inactive leucine-rich repeat receptor-like protein kinase-like</fullName>
    </submittedName>
</protein>
<feature type="chain" id="PRO_5016384262" evidence="1">
    <location>
        <begin position="22"/>
        <end position="95"/>
    </location>
</feature>
<keyword evidence="3" id="KW-1185">Reference proteome</keyword>
<sequence>MQLSLLCSFLLLRCFEAPALIHSHLITNQLIDVSVRSRFSQISYGQLVCLLPAGPLIFKMSSFSKGKCSNICSDELKDCATSVDAKISTACEAMS</sequence>
<proteinExistence type="predicted"/>
<keyword evidence="2" id="KW-0675">Receptor</keyword>
<feature type="signal peptide" evidence="1">
    <location>
        <begin position="1"/>
        <end position="21"/>
    </location>
</feature>
<accession>A0A2Z7BIQ6</accession>
<gene>
    <name evidence="2" type="ORF">F511_21737</name>
</gene>
<name>A0A2Z7BIQ6_9LAMI</name>
<keyword evidence="2" id="KW-0418">Kinase</keyword>
<keyword evidence="2" id="KW-0808">Transferase</keyword>
<keyword evidence="1" id="KW-0732">Signal</keyword>
<evidence type="ECO:0000256" key="1">
    <source>
        <dbReference type="SAM" id="SignalP"/>
    </source>
</evidence>
<evidence type="ECO:0000313" key="2">
    <source>
        <dbReference type="EMBL" id="KZV34252.1"/>
    </source>
</evidence>
<dbReference type="EMBL" id="KV005131">
    <property type="protein sequence ID" value="KZV34252.1"/>
    <property type="molecule type" value="Genomic_DNA"/>
</dbReference>
<dbReference type="AlphaFoldDB" id="A0A2Z7BIQ6"/>
<dbReference type="Proteomes" id="UP000250235">
    <property type="component" value="Unassembled WGS sequence"/>
</dbReference>
<reference evidence="2 3" key="1">
    <citation type="journal article" date="2015" name="Proc. Natl. Acad. Sci. U.S.A.">
        <title>The resurrection genome of Boea hygrometrica: A blueprint for survival of dehydration.</title>
        <authorList>
            <person name="Xiao L."/>
            <person name="Yang G."/>
            <person name="Zhang L."/>
            <person name="Yang X."/>
            <person name="Zhao S."/>
            <person name="Ji Z."/>
            <person name="Zhou Q."/>
            <person name="Hu M."/>
            <person name="Wang Y."/>
            <person name="Chen M."/>
            <person name="Xu Y."/>
            <person name="Jin H."/>
            <person name="Xiao X."/>
            <person name="Hu G."/>
            <person name="Bao F."/>
            <person name="Hu Y."/>
            <person name="Wan P."/>
            <person name="Li L."/>
            <person name="Deng X."/>
            <person name="Kuang T."/>
            <person name="Xiang C."/>
            <person name="Zhu J.K."/>
            <person name="Oliver M.J."/>
            <person name="He Y."/>
        </authorList>
    </citation>
    <scope>NUCLEOTIDE SEQUENCE [LARGE SCALE GENOMIC DNA]</scope>
    <source>
        <strain evidence="3">cv. XS01</strain>
    </source>
</reference>